<proteinExistence type="predicted"/>
<dbReference type="PANTHER" id="PTHR24299">
    <property type="entry name" value="CYTOCHROME P450 FAMILY 1"/>
    <property type="match status" value="1"/>
</dbReference>
<dbReference type="PANTHER" id="PTHR24299:SF59">
    <property type="entry name" value="CYTOCHROME P450 SUPERFAMILY PROTEIN"/>
    <property type="match status" value="1"/>
</dbReference>
<dbReference type="InterPro" id="IPR036423">
    <property type="entry name" value="SOD-like_Cu/Zn_dom_sf"/>
</dbReference>
<dbReference type="InterPro" id="IPR001128">
    <property type="entry name" value="Cyt_P450"/>
</dbReference>
<dbReference type="SUPFAM" id="SSF49329">
    <property type="entry name" value="Cu,Zn superoxide dismutase-like"/>
    <property type="match status" value="1"/>
</dbReference>
<keyword evidence="2" id="KW-0732">Signal</keyword>
<dbReference type="PRINTS" id="PR00463">
    <property type="entry name" value="EP450I"/>
</dbReference>
<dbReference type="Gene3D" id="1.10.630.10">
    <property type="entry name" value="Cytochrome P450"/>
    <property type="match status" value="1"/>
</dbReference>
<keyword evidence="1" id="KW-0472">Membrane</keyword>
<dbReference type="Pfam" id="PF00067">
    <property type="entry name" value="p450"/>
    <property type="match status" value="1"/>
</dbReference>
<protein>
    <submittedName>
        <fullName evidence="3">Uncharacterized protein</fullName>
    </submittedName>
</protein>
<sequence length="541" mass="60486">MDFLVLLLCLYLSWGLFQALCFIANRGKPSRKGLPPGPRPLPIVGNLLQLGDRPDKLFTELAKTYGPIMTMQLGRITTVVISSAQVAREALQTHDLAFSSRTILDAVTPYDHDRLSVAWLPVSPLWRSLRRIMSSHIFATRKLDTTQQLRHQKVDEVLALVRKRAHAGEPVEIGETGFRTSLNFLSNTFFSLDLANPGSDDGGKEFRDIVWNLMVEVGKPNLADYFPVLKLIDPNGRRRHLAVYFGQMLDIFDGLIKKRLQLRGKSADPTRTNDVLDSLLDINEDDNEGISMDHIKFLLLFDCFYEIFDEIFHCFYKIRLTVHHLLLPTDICIETLYPGLSHGENQLRWGFIRKVYGILAAQILLTTVVSAVTVLYAPVNELLRGSPGLLLFLVFLPFIWLKNIEADLTNQVLPVLSRSPVKVLTEALEQTGCKARLIGQGVPEGLSCAATLDMWIGDLETLEADKKGEAFFLGVKKNLRVADLIGQSVVLYRTEDKSEAGIEAAVIARSAGVGENYKKLCTCDGTIIWESSSNDFVTAKV</sequence>
<dbReference type="InterPro" id="IPR036396">
    <property type="entry name" value="Cyt_P450_sf"/>
</dbReference>
<feature type="chain" id="PRO_5013030314" evidence="2">
    <location>
        <begin position="20"/>
        <end position="541"/>
    </location>
</feature>
<dbReference type="SUPFAM" id="SSF48264">
    <property type="entry name" value="Cytochrome P450"/>
    <property type="match status" value="1"/>
</dbReference>
<evidence type="ECO:0000313" key="4">
    <source>
        <dbReference type="Proteomes" id="UP000197138"/>
    </source>
</evidence>
<feature type="transmembrane region" description="Helical" evidence="1">
    <location>
        <begin position="382"/>
        <end position="401"/>
    </location>
</feature>
<dbReference type="EMBL" id="MTKT01004293">
    <property type="protein sequence ID" value="OWM71938.1"/>
    <property type="molecule type" value="Genomic_DNA"/>
</dbReference>
<dbReference type="GO" id="GO:0006801">
    <property type="term" value="P:superoxide metabolic process"/>
    <property type="evidence" value="ECO:0007669"/>
    <property type="project" value="InterPro"/>
</dbReference>
<organism evidence="3 4">
    <name type="scientific">Punica granatum</name>
    <name type="common">Pomegranate</name>
    <dbReference type="NCBI Taxonomy" id="22663"/>
    <lineage>
        <taxon>Eukaryota</taxon>
        <taxon>Viridiplantae</taxon>
        <taxon>Streptophyta</taxon>
        <taxon>Embryophyta</taxon>
        <taxon>Tracheophyta</taxon>
        <taxon>Spermatophyta</taxon>
        <taxon>Magnoliopsida</taxon>
        <taxon>eudicotyledons</taxon>
        <taxon>Gunneridae</taxon>
        <taxon>Pentapetalae</taxon>
        <taxon>rosids</taxon>
        <taxon>malvids</taxon>
        <taxon>Myrtales</taxon>
        <taxon>Lythraceae</taxon>
        <taxon>Punica</taxon>
    </lineage>
</organism>
<keyword evidence="1" id="KW-1133">Transmembrane helix</keyword>
<name>A0A218WHF7_PUNGR</name>
<dbReference type="GO" id="GO:0005506">
    <property type="term" value="F:iron ion binding"/>
    <property type="evidence" value="ECO:0007669"/>
    <property type="project" value="InterPro"/>
</dbReference>
<accession>A0A218WHF7</accession>
<keyword evidence="1" id="KW-0812">Transmembrane</keyword>
<dbReference type="GO" id="GO:0004497">
    <property type="term" value="F:monooxygenase activity"/>
    <property type="evidence" value="ECO:0007669"/>
    <property type="project" value="InterPro"/>
</dbReference>
<evidence type="ECO:0000256" key="2">
    <source>
        <dbReference type="SAM" id="SignalP"/>
    </source>
</evidence>
<evidence type="ECO:0000313" key="3">
    <source>
        <dbReference type="EMBL" id="OWM71938.1"/>
    </source>
</evidence>
<reference evidence="4" key="1">
    <citation type="journal article" date="2017" name="Plant J.">
        <title>The pomegranate (Punica granatum L.) genome and the genomics of punicalagin biosynthesis.</title>
        <authorList>
            <person name="Qin G."/>
            <person name="Xu C."/>
            <person name="Ming R."/>
            <person name="Tang H."/>
            <person name="Guyot R."/>
            <person name="Kramer E.M."/>
            <person name="Hu Y."/>
            <person name="Yi X."/>
            <person name="Qi Y."/>
            <person name="Xu X."/>
            <person name="Gao Z."/>
            <person name="Pan H."/>
            <person name="Jian J."/>
            <person name="Tian Y."/>
            <person name="Yue Z."/>
            <person name="Xu Y."/>
        </authorList>
    </citation>
    <scope>NUCLEOTIDE SEQUENCE [LARGE SCALE GENOMIC DNA]</scope>
    <source>
        <strain evidence="4">cv. Dabenzi</strain>
    </source>
</reference>
<comment type="caution">
    <text evidence="3">The sequence shown here is derived from an EMBL/GenBank/DDBJ whole genome shotgun (WGS) entry which is preliminary data.</text>
</comment>
<dbReference type="AlphaFoldDB" id="A0A218WHF7"/>
<feature type="transmembrane region" description="Helical" evidence="1">
    <location>
        <begin position="355"/>
        <end position="376"/>
    </location>
</feature>
<dbReference type="GO" id="GO:0016705">
    <property type="term" value="F:oxidoreductase activity, acting on paired donors, with incorporation or reduction of molecular oxygen"/>
    <property type="evidence" value="ECO:0007669"/>
    <property type="project" value="InterPro"/>
</dbReference>
<gene>
    <name evidence="3" type="ORF">CDL15_Pgr017821</name>
</gene>
<dbReference type="Proteomes" id="UP000197138">
    <property type="component" value="Unassembled WGS sequence"/>
</dbReference>
<dbReference type="GO" id="GO:0020037">
    <property type="term" value="F:heme binding"/>
    <property type="evidence" value="ECO:0007669"/>
    <property type="project" value="InterPro"/>
</dbReference>
<evidence type="ECO:0000256" key="1">
    <source>
        <dbReference type="SAM" id="Phobius"/>
    </source>
</evidence>
<feature type="signal peptide" evidence="2">
    <location>
        <begin position="1"/>
        <end position="19"/>
    </location>
</feature>
<dbReference type="InterPro" id="IPR002401">
    <property type="entry name" value="Cyt_P450_E_grp-I"/>
</dbReference>